<dbReference type="Gene3D" id="1.10.1660.10">
    <property type="match status" value="1"/>
</dbReference>
<dbReference type="GO" id="GO:0006355">
    <property type="term" value="P:regulation of DNA-templated transcription"/>
    <property type="evidence" value="ECO:0007669"/>
    <property type="project" value="InterPro"/>
</dbReference>
<dbReference type="AlphaFoldDB" id="A0A1H6QS57"/>
<dbReference type="InterPro" id="IPR000551">
    <property type="entry name" value="MerR-type_HTH_dom"/>
</dbReference>
<protein>
    <submittedName>
        <fullName evidence="3">MerR HTH family regulatory protein</fullName>
    </submittedName>
</protein>
<feature type="compositionally biased region" description="Polar residues" evidence="1">
    <location>
        <begin position="142"/>
        <end position="155"/>
    </location>
</feature>
<evidence type="ECO:0000256" key="1">
    <source>
        <dbReference type="SAM" id="MobiDB-lite"/>
    </source>
</evidence>
<dbReference type="InterPro" id="IPR009061">
    <property type="entry name" value="DNA-bd_dom_put_sf"/>
</dbReference>
<dbReference type="CDD" id="cd04765">
    <property type="entry name" value="HTH_MlrA-like_sg2"/>
    <property type="match status" value="1"/>
</dbReference>
<feature type="compositionally biased region" description="Low complexity" evidence="1">
    <location>
        <begin position="168"/>
        <end position="179"/>
    </location>
</feature>
<keyword evidence="4" id="KW-1185">Reference proteome</keyword>
<gene>
    <name evidence="3" type="ORF">SAMN05444007_101272</name>
</gene>
<organism evidence="3 4">
    <name type="scientific">Cribrihabitans marinus</name>
    <dbReference type="NCBI Taxonomy" id="1227549"/>
    <lineage>
        <taxon>Bacteria</taxon>
        <taxon>Pseudomonadati</taxon>
        <taxon>Pseudomonadota</taxon>
        <taxon>Alphaproteobacteria</taxon>
        <taxon>Rhodobacterales</taxon>
        <taxon>Paracoccaceae</taxon>
        <taxon>Cribrihabitans</taxon>
    </lineage>
</organism>
<dbReference type="SUPFAM" id="SSF46955">
    <property type="entry name" value="Putative DNA-binding domain"/>
    <property type="match status" value="1"/>
</dbReference>
<name>A0A1H6QS57_9RHOB</name>
<dbReference type="PROSITE" id="PS50937">
    <property type="entry name" value="HTH_MERR_2"/>
    <property type="match status" value="1"/>
</dbReference>
<accession>A0A1H6QS57</accession>
<dbReference type="EMBL" id="FNYD01000001">
    <property type="protein sequence ID" value="SEI46449.1"/>
    <property type="molecule type" value="Genomic_DNA"/>
</dbReference>
<reference evidence="3 4" key="1">
    <citation type="submission" date="2016-10" db="EMBL/GenBank/DDBJ databases">
        <authorList>
            <person name="de Groot N.N."/>
        </authorList>
    </citation>
    <scope>NUCLEOTIDE SEQUENCE [LARGE SCALE GENOMIC DNA]</scope>
    <source>
        <strain evidence="3 4">DSM 29340</strain>
    </source>
</reference>
<dbReference type="RefSeq" id="WP_092361771.1">
    <property type="nucleotide sequence ID" value="NZ_BMGV01000001.1"/>
</dbReference>
<dbReference type="SMART" id="SM00422">
    <property type="entry name" value="HTH_MERR"/>
    <property type="match status" value="1"/>
</dbReference>
<dbReference type="STRING" id="1227549.SAMN05444007_101272"/>
<evidence type="ECO:0000259" key="2">
    <source>
        <dbReference type="PROSITE" id="PS50937"/>
    </source>
</evidence>
<feature type="domain" description="HTH merR-type" evidence="2">
    <location>
        <begin position="10"/>
        <end position="78"/>
    </location>
</feature>
<dbReference type="OrthoDB" id="9810140at2"/>
<evidence type="ECO:0000313" key="3">
    <source>
        <dbReference type="EMBL" id="SEI46449.1"/>
    </source>
</evidence>
<evidence type="ECO:0000313" key="4">
    <source>
        <dbReference type="Proteomes" id="UP000199379"/>
    </source>
</evidence>
<sequence>MSKSPDAFRTISEVAEWLGVQAHVLRFWESKFSQIRPVKRAGGRRYYRPNDMLLIGGIKKMLHDDGLTIKGVQKILREQGIAHVQSVSQSLEESAGDDLVPGGTVIQFKDRMPIQGDRLGDAADTGSVIDLTATEEVESGETPATAQTAGSSQDRIASDRDEPEVESPETPADTATPEDATPPPRPRVIDLPDPPAEADIRAAPGALSHLAGLDRLNAARAQRIAPLAAALRNWLDQQDIGSAG</sequence>
<dbReference type="GO" id="GO:0003677">
    <property type="term" value="F:DNA binding"/>
    <property type="evidence" value="ECO:0007669"/>
    <property type="project" value="InterPro"/>
</dbReference>
<feature type="region of interest" description="Disordered" evidence="1">
    <location>
        <begin position="134"/>
        <end position="198"/>
    </location>
</feature>
<dbReference type="Proteomes" id="UP000199379">
    <property type="component" value="Unassembled WGS sequence"/>
</dbReference>
<proteinExistence type="predicted"/>
<dbReference type="Pfam" id="PF13411">
    <property type="entry name" value="MerR_1"/>
    <property type="match status" value="1"/>
</dbReference>